<dbReference type="EMBL" id="BMVP01000002">
    <property type="protein sequence ID" value="GHB44343.1"/>
    <property type="molecule type" value="Genomic_DNA"/>
</dbReference>
<sequence>MDTQKPNPVVLASGRNRGDAPRSGVIHVNVRHTRRFTVVGNHLAQHAELSLVAIGLALHIQSLPAGARIGIKDLAARFPESEHRIARALRELEVHGYLARTRVRLPGGQVITRTVSYNRPGCVESDPHPDPRASPHPGPDPHPSPAPSRAAHPAAEAPPATTPAAVSPEAVAPQPPATPRTPGGSLPRPRNPDNPWRHEAAVTVLTDLRRLDSRLLLGRQDIECLAPAVEAWLERGARPGGITAALTANLPPQPRNPAGLVAYRLTAQLPPTLAHLPRPAAHVPPDPFQTCEDETCGLAFRSREPGLCGECRAEAGAA</sequence>
<feature type="region of interest" description="Disordered" evidence="1">
    <location>
        <begin position="116"/>
        <end position="196"/>
    </location>
</feature>
<name>A0ABQ3EP30_9ACTN</name>
<organism evidence="2 3">
    <name type="scientific">Streptomyces cirratus</name>
    <dbReference type="NCBI Taxonomy" id="68187"/>
    <lineage>
        <taxon>Bacteria</taxon>
        <taxon>Bacillati</taxon>
        <taxon>Actinomycetota</taxon>
        <taxon>Actinomycetes</taxon>
        <taxon>Kitasatosporales</taxon>
        <taxon>Streptomycetaceae</taxon>
        <taxon>Streptomyces</taxon>
    </lineage>
</organism>
<dbReference type="RefSeq" id="WP_190182996.1">
    <property type="nucleotide sequence ID" value="NZ_BMVP01000002.1"/>
</dbReference>
<feature type="compositionally biased region" description="Low complexity" evidence="1">
    <location>
        <begin position="147"/>
        <end position="172"/>
    </location>
</feature>
<dbReference type="Proteomes" id="UP000642673">
    <property type="component" value="Unassembled WGS sequence"/>
</dbReference>
<evidence type="ECO:0000313" key="2">
    <source>
        <dbReference type="EMBL" id="GHB44343.1"/>
    </source>
</evidence>
<evidence type="ECO:0000256" key="1">
    <source>
        <dbReference type="SAM" id="MobiDB-lite"/>
    </source>
</evidence>
<accession>A0ABQ3EP30</accession>
<feature type="compositionally biased region" description="Pro residues" evidence="1">
    <location>
        <begin position="134"/>
        <end position="146"/>
    </location>
</feature>
<evidence type="ECO:0000313" key="3">
    <source>
        <dbReference type="Proteomes" id="UP000642673"/>
    </source>
</evidence>
<keyword evidence="3" id="KW-1185">Reference proteome</keyword>
<comment type="caution">
    <text evidence="2">The sequence shown here is derived from an EMBL/GenBank/DDBJ whole genome shotgun (WGS) entry which is preliminary data.</text>
</comment>
<reference evidence="3" key="1">
    <citation type="journal article" date="2019" name="Int. J. Syst. Evol. Microbiol.">
        <title>The Global Catalogue of Microorganisms (GCM) 10K type strain sequencing project: providing services to taxonomists for standard genome sequencing and annotation.</title>
        <authorList>
            <consortium name="The Broad Institute Genomics Platform"/>
            <consortium name="The Broad Institute Genome Sequencing Center for Infectious Disease"/>
            <person name="Wu L."/>
            <person name="Ma J."/>
        </authorList>
    </citation>
    <scope>NUCLEOTIDE SEQUENCE [LARGE SCALE GENOMIC DNA]</scope>
    <source>
        <strain evidence="3">JCM 4738</strain>
    </source>
</reference>
<protein>
    <submittedName>
        <fullName evidence="2">DNA-binding protein</fullName>
    </submittedName>
</protein>
<gene>
    <name evidence="2" type="ORF">GCM10010347_12180</name>
</gene>
<keyword evidence="2" id="KW-0238">DNA-binding</keyword>
<proteinExistence type="predicted"/>
<dbReference type="GO" id="GO:0003677">
    <property type="term" value="F:DNA binding"/>
    <property type="evidence" value="ECO:0007669"/>
    <property type="project" value="UniProtKB-KW"/>
</dbReference>